<dbReference type="Proteomes" id="UP000311919">
    <property type="component" value="Unassembled WGS sequence"/>
</dbReference>
<proteinExistence type="predicted"/>
<keyword evidence="2" id="KW-1185">Reference proteome</keyword>
<reference evidence="1 2" key="1">
    <citation type="submission" date="2019-03" db="EMBL/GenBank/DDBJ databases">
        <title>An improved genome assembly of the fluke Schistosoma japonicum.</title>
        <authorList>
            <person name="Hu W."/>
            <person name="Luo F."/>
            <person name="Yin M."/>
            <person name="Mo X."/>
            <person name="Sun C."/>
            <person name="Wu Q."/>
            <person name="Zhu B."/>
            <person name="Xiang M."/>
            <person name="Wang J."/>
            <person name="Wang Y."/>
            <person name="Zhang T."/>
            <person name="Xu B."/>
            <person name="Zheng H."/>
            <person name="Feng Z."/>
        </authorList>
    </citation>
    <scope>NUCLEOTIDE SEQUENCE [LARGE SCALE GENOMIC DNA]</scope>
    <source>
        <strain evidence="1">HuSjv2</strain>
        <tissue evidence="1">Worms</tissue>
    </source>
</reference>
<dbReference type="AlphaFoldDB" id="A0A4Z2DHM1"/>
<accession>A0A4Z2DHM1</accession>
<protein>
    <submittedName>
        <fullName evidence="1">Uncharacterized protein</fullName>
    </submittedName>
</protein>
<sequence>MSSMSSILIYSDFIKMPTTTMIDNNSCMKLNRISMNKSIHQHTSRNSLQSSYPIELTNKNYYSLQNIQPINKQTLTKYPSFKLSQHNQLALVTNLFNSQCLKYFYQSYSTHVIVCKYPVNVSIQSMNKHQIPNINLIQLNELWQSIGWGYLIAIAKRNNQLPNSYESICLVLCQPITFKQLWNGYIMLPNYINHNYVTNSYYMNDEIIHYHIKQIHRNFHDTLHYSHCVIMTLQDTSNVVQINQQKLDKKSLFQRIFIKSLNKKSRDHSKKQFCLNQSITINNETVDYYVCKIESMESGTNWRIDQQSIEFFTELDELISNAVAFRYLPESEKQWPIQKQKHLCKYKTSTFPTHNNSTQCLKSQISLPCLFRHIYSLSKDDLQTMRTVYGFEV</sequence>
<comment type="caution">
    <text evidence="1">The sequence shown here is derived from an EMBL/GenBank/DDBJ whole genome shotgun (WGS) entry which is preliminary data.</text>
</comment>
<evidence type="ECO:0000313" key="2">
    <source>
        <dbReference type="Proteomes" id="UP000311919"/>
    </source>
</evidence>
<dbReference type="EMBL" id="SKCS01000139">
    <property type="protein sequence ID" value="TNN15918.1"/>
    <property type="molecule type" value="Genomic_DNA"/>
</dbReference>
<organism evidence="1 2">
    <name type="scientific">Schistosoma japonicum</name>
    <name type="common">Blood fluke</name>
    <dbReference type="NCBI Taxonomy" id="6182"/>
    <lineage>
        <taxon>Eukaryota</taxon>
        <taxon>Metazoa</taxon>
        <taxon>Spiralia</taxon>
        <taxon>Lophotrochozoa</taxon>
        <taxon>Platyhelminthes</taxon>
        <taxon>Trematoda</taxon>
        <taxon>Digenea</taxon>
        <taxon>Strigeidida</taxon>
        <taxon>Schistosomatoidea</taxon>
        <taxon>Schistosomatidae</taxon>
        <taxon>Schistosoma</taxon>
    </lineage>
</organism>
<dbReference type="OrthoDB" id="6229210at2759"/>
<name>A0A4Z2DHM1_SCHJA</name>
<evidence type="ECO:0000313" key="1">
    <source>
        <dbReference type="EMBL" id="TNN15918.1"/>
    </source>
</evidence>
<gene>
    <name evidence="1" type="ORF">EWB00_000907</name>
</gene>